<evidence type="ECO:0000313" key="7">
    <source>
        <dbReference type="Proteomes" id="UP000799764"/>
    </source>
</evidence>
<dbReference type="AlphaFoldDB" id="A0A9P4PDA3"/>
<dbReference type="SUPFAM" id="SSF57903">
    <property type="entry name" value="FYVE/PHD zinc finger"/>
    <property type="match status" value="1"/>
</dbReference>
<dbReference type="SMART" id="SM00249">
    <property type="entry name" value="PHD"/>
    <property type="match status" value="1"/>
</dbReference>
<comment type="caution">
    <text evidence="6">The sequence shown here is derived from an EMBL/GenBank/DDBJ whole genome shotgun (WGS) entry which is preliminary data.</text>
</comment>
<dbReference type="GO" id="GO:0008270">
    <property type="term" value="F:zinc ion binding"/>
    <property type="evidence" value="ECO:0007669"/>
    <property type="project" value="UniProtKB-KW"/>
</dbReference>
<gene>
    <name evidence="6" type="ORF">P171DRAFT_51970</name>
</gene>
<dbReference type="PROSITE" id="PS01359">
    <property type="entry name" value="ZF_PHD_1"/>
    <property type="match status" value="1"/>
</dbReference>
<evidence type="ECO:0000256" key="3">
    <source>
        <dbReference type="ARBA" id="ARBA00022833"/>
    </source>
</evidence>
<feature type="region of interest" description="Disordered" evidence="4">
    <location>
        <begin position="156"/>
        <end position="210"/>
    </location>
</feature>
<protein>
    <recommendedName>
        <fullName evidence="5">Zinc finger PHD-type domain-containing protein</fullName>
    </recommendedName>
</protein>
<dbReference type="InterPro" id="IPR013083">
    <property type="entry name" value="Znf_RING/FYVE/PHD"/>
</dbReference>
<evidence type="ECO:0000256" key="4">
    <source>
        <dbReference type="SAM" id="MobiDB-lite"/>
    </source>
</evidence>
<feature type="compositionally biased region" description="Basic and acidic residues" evidence="4">
    <location>
        <begin position="163"/>
        <end position="175"/>
    </location>
</feature>
<organism evidence="6 7">
    <name type="scientific">Karstenula rhodostoma CBS 690.94</name>
    <dbReference type="NCBI Taxonomy" id="1392251"/>
    <lineage>
        <taxon>Eukaryota</taxon>
        <taxon>Fungi</taxon>
        <taxon>Dikarya</taxon>
        <taxon>Ascomycota</taxon>
        <taxon>Pezizomycotina</taxon>
        <taxon>Dothideomycetes</taxon>
        <taxon>Pleosporomycetidae</taxon>
        <taxon>Pleosporales</taxon>
        <taxon>Massarineae</taxon>
        <taxon>Didymosphaeriaceae</taxon>
        <taxon>Karstenula</taxon>
    </lineage>
</organism>
<evidence type="ECO:0000256" key="1">
    <source>
        <dbReference type="ARBA" id="ARBA00022723"/>
    </source>
</evidence>
<proteinExistence type="predicted"/>
<dbReference type="Gene3D" id="3.30.40.10">
    <property type="entry name" value="Zinc/RING finger domain, C3HC4 (zinc finger)"/>
    <property type="match status" value="1"/>
</dbReference>
<keyword evidence="1" id="KW-0479">Metal-binding</keyword>
<reference evidence="6" key="1">
    <citation type="journal article" date="2020" name="Stud. Mycol.">
        <title>101 Dothideomycetes genomes: a test case for predicting lifestyles and emergence of pathogens.</title>
        <authorList>
            <person name="Haridas S."/>
            <person name="Albert R."/>
            <person name="Binder M."/>
            <person name="Bloem J."/>
            <person name="Labutti K."/>
            <person name="Salamov A."/>
            <person name="Andreopoulos B."/>
            <person name="Baker S."/>
            <person name="Barry K."/>
            <person name="Bills G."/>
            <person name="Bluhm B."/>
            <person name="Cannon C."/>
            <person name="Castanera R."/>
            <person name="Culley D."/>
            <person name="Daum C."/>
            <person name="Ezra D."/>
            <person name="Gonzalez J."/>
            <person name="Henrissat B."/>
            <person name="Kuo A."/>
            <person name="Liang C."/>
            <person name="Lipzen A."/>
            <person name="Lutzoni F."/>
            <person name="Magnuson J."/>
            <person name="Mondo S."/>
            <person name="Nolan M."/>
            <person name="Ohm R."/>
            <person name="Pangilinan J."/>
            <person name="Park H.-J."/>
            <person name="Ramirez L."/>
            <person name="Alfaro M."/>
            <person name="Sun H."/>
            <person name="Tritt A."/>
            <person name="Yoshinaga Y."/>
            <person name="Zwiers L.-H."/>
            <person name="Turgeon B."/>
            <person name="Goodwin S."/>
            <person name="Spatafora J."/>
            <person name="Crous P."/>
            <person name="Grigoriev I."/>
        </authorList>
    </citation>
    <scope>NUCLEOTIDE SEQUENCE</scope>
    <source>
        <strain evidence="6">CBS 690.94</strain>
    </source>
</reference>
<name>A0A9P4PDA3_9PLEO</name>
<dbReference type="OrthoDB" id="5411773at2759"/>
<keyword evidence="3" id="KW-0862">Zinc</keyword>
<sequence length="605" mass="67499">MVAMAANGVDGEVTKEFIIAAQSVCYIAELLSKMNFVFILQTRTMQPCHSALCQHVHEKLEKPYSEHEVTLEPLVDWMTIDPVADVTPLWFTLFRRNKSLLHKFALTNSKFVPRKPVRFCLECLSFIAEERNLVWCIIKEEPDIIYADVPMPWPMADSNNDGQKSEHKGGNKSEEPWSSDSDSCTSEETVTTSMPAAEHEPQTIPNVDGPFDLKPRFRKFEIWRDNSTQALQLPLRAANQTHPFALQERQRTNMTGWTPINAPNASTTPSSYEPVQLSVDSHITSPMTRYKMDPPADIPFQGTFAMSEAEKYPAARAGFPNGPAQEYQHKPGISFRAAPMEDYGPIHVERPIADSVYESQADADGSTDEEVYNGNERHFGDELDPNLDTIVRVQGDPSLEPLPDLETTESAIEPTESDLGTTESDINIPESNPEAAETLADVAAPTLHTPHNAFKHGSYTWPAPKESASPIPARPAPGFDITPENLYPHPNQLICSCRGPAKTETVRIVQCRNTECFVRWYHYACLKDKREKGVARFGTLLCELCKGEEYWKKAQGVTDLSMPFSQKEVVDGIMNQFGTNGAGDPYGLGGSKVHDHANEVNETEN</sequence>
<evidence type="ECO:0000256" key="2">
    <source>
        <dbReference type="ARBA" id="ARBA00022771"/>
    </source>
</evidence>
<accession>A0A9P4PDA3</accession>
<feature type="compositionally biased region" description="Low complexity" evidence="4">
    <location>
        <begin position="178"/>
        <end position="193"/>
    </location>
</feature>
<dbReference type="EMBL" id="MU001503">
    <property type="protein sequence ID" value="KAF2442914.1"/>
    <property type="molecule type" value="Genomic_DNA"/>
</dbReference>
<feature type="domain" description="Zinc finger PHD-type" evidence="5">
    <location>
        <begin position="494"/>
        <end position="546"/>
    </location>
</feature>
<dbReference type="InterPro" id="IPR011011">
    <property type="entry name" value="Znf_FYVE_PHD"/>
</dbReference>
<evidence type="ECO:0000313" key="6">
    <source>
        <dbReference type="EMBL" id="KAF2442914.1"/>
    </source>
</evidence>
<feature type="region of interest" description="Disordered" evidence="4">
    <location>
        <begin position="395"/>
        <end position="427"/>
    </location>
</feature>
<keyword evidence="7" id="KW-1185">Reference proteome</keyword>
<keyword evidence="2" id="KW-0863">Zinc-finger</keyword>
<dbReference type="InterPro" id="IPR001965">
    <property type="entry name" value="Znf_PHD"/>
</dbReference>
<dbReference type="Proteomes" id="UP000799764">
    <property type="component" value="Unassembled WGS sequence"/>
</dbReference>
<evidence type="ECO:0000259" key="5">
    <source>
        <dbReference type="SMART" id="SM00249"/>
    </source>
</evidence>
<dbReference type="InterPro" id="IPR019786">
    <property type="entry name" value="Zinc_finger_PHD-type_CS"/>
</dbReference>